<feature type="compositionally biased region" description="Polar residues" evidence="3">
    <location>
        <begin position="211"/>
        <end position="224"/>
    </location>
</feature>
<dbReference type="InterPro" id="IPR000618">
    <property type="entry name" value="Insect_cuticle"/>
</dbReference>
<dbReference type="EMBL" id="GFPF01012091">
    <property type="protein sequence ID" value="MAA23237.1"/>
    <property type="molecule type" value="Transcribed_RNA"/>
</dbReference>
<dbReference type="PANTHER" id="PTHR10380:SF173">
    <property type="entry name" value="CUTICULAR PROTEIN 47EF, ISOFORM C-RELATED"/>
    <property type="match status" value="1"/>
</dbReference>
<accession>A0A224Z073</accession>
<dbReference type="PROSITE" id="PS51155">
    <property type="entry name" value="CHIT_BIND_RR_2"/>
    <property type="match status" value="3"/>
</dbReference>
<evidence type="ECO:0000256" key="3">
    <source>
        <dbReference type="SAM" id="MobiDB-lite"/>
    </source>
</evidence>
<dbReference type="GO" id="GO:0062129">
    <property type="term" value="C:chitin-based extracellular matrix"/>
    <property type="evidence" value="ECO:0007669"/>
    <property type="project" value="TreeGrafter"/>
</dbReference>
<dbReference type="InterPro" id="IPR031311">
    <property type="entry name" value="CHIT_BIND_RR_consensus"/>
</dbReference>
<dbReference type="PROSITE" id="PS00233">
    <property type="entry name" value="CHIT_BIND_RR_1"/>
    <property type="match status" value="1"/>
</dbReference>
<feature type="compositionally biased region" description="Polar residues" evidence="3">
    <location>
        <begin position="465"/>
        <end position="478"/>
    </location>
</feature>
<evidence type="ECO:0000256" key="2">
    <source>
        <dbReference type="PROSITE-ProRule" id="PRU00497"/>
    </source>
</evidence>
<feature type="region of interest" description="Disordered" evidence="3">
    <location>
        <begin position="392"/>
        <end position="414"/>
    </location>
</feature>
<proteinExistence type="predicted"/>
<organism evidence="4">
    <name type="scientific">Rhipicephalus zambeziensis</name>
    <dbReference type="NCBI Taxonomy" id="60191"/>
    <lineage>
        <taxon>Eukaryota</taxon>
        <taxon>Metazoa</taxon>
        <taxon>Ecdysozoa</taxon>
        <taxon>Arthropoda</taxon>
        <taxon>Chelicerata</taxon>
        <taxon>Arachnida</taxon>
        <taxon>Acari</taxon>
        <taxon>Parasitiformes</taxon>
        <taxon>Ixodida</taxon>
        <taxon>Ixodoidea</taxon>
        <taxon>Ixodidae</taxon>
        <taxon>Rhipicephalinae</taxon>
        <taxon>Rhipicephalus</taxon>
        <taxon>Rhipicephalus</taxon>
    </lineage>
</organism>
<keyword evidence="1 2" id="KW-0193">Cuticle</keyword>
<feature type="region of interest" description="Disordered" evidence="3">
    <location>
        <begin position="211"/>
        <end position="308"/>
    </location>
</feature>
<name>A0A224Z073_9ACAR</name>
<protein>
    <submittedName>
        <fullName evidence="4">Structural constituent of cuticle</fullName>
    </submittedName>
</protein>
<sequence>MQLLLLLLAAGATAVPHVGHSDHGSQQFTAPEPGGYSFGYNHAHGEGGGASWRKESADAAGNVIGSYGFKDPDGRVRLVTYVANQDGFQANVQSNEPGLPQHNLGLGAGITQWPIPQRHAHVHHAGAHAGTVGTGPHHGSWSTSPPVGPPVALRHADAPVGAPYSFSYDSSAIGGPFQQEAGDALGSKRGSYGLSGRRVNYVADAGGFRASVQSNEPGVDNTKSPADVVFTGSPTSAGPPPSASSGRQENGDSGLVFPPPYPGGPGASGSGSPGYGTEDGSGAVDDDDFRPSVESNEPGFDGAQNPADVDVYKRPGPVGIALVFSGPPGSAPAGAALIPPSGLGIEGRSLPVGPRGIGFPASPGAAGPVYTGYGQQGGPGVYNFAYGNGRVVGPRQQESGDAAGNNEGSYGLTVNDGRFRTVNYAAGTNGFRTNADTNEPGVNGAQSPADDGINKSPEPAGTVPASESSGFNGASTPTGSGGFPGVQGHVIPAAPLRPAFIGQPGVLLVPGSAGYPGVQGQDFVPVGSAGPASSGLPAVSVVPGSYGFNVIHSYTAGTGAPGLNVPVSTSNAVLSSPALGPASGYSFGYSGRPGDAFHREGVDPSVTKSGGYGFNGNAGAFRTLNYATDGTGFRASVQSNEPGVHTPQNPADVSINAPRGVALITAPDSQVPNTPLVRHHVARGGH</sequence>
<reference evidence="4" key="1">
    <citation type="journal article" date="2017" name="Parasit. Vectors">
        <title>Sialotranscriptomics of Rhipicephalus zambeziensis reveals intricate expression profiles of secretory proteins and suggests tight temporal transcriptional regulation during blood-feeding.</title>
        <authorList>
            <person name="de Castro M.H."/>
            <person name="de Klerk D."/>
            <person name="Pienaar R."/>
            <person name="Rees D.J.G."/>
            <person name="Mans B.J."/>
        </authorList>
    </citation>
    <scope>NUCLEOTIDE SEQUENCE</scope>
    <source>
        <tissue evidence="4">Salivary glands</tissue>
    </source>
</reference>
<evidence type="ECO:0000313" key="4">
    <source>
        <dbReference type="EMBL" id="MAA23237.1"/>
    </source>
</evidence>
<feature type="compositionally biased region" description="Gly residues" evidence="3">
    <location>
        <begin position="264"/>
        <end position="279"/>
    </location>
</feature>
<feature type="region of interest" description="Disordered" evidence="3">
    <location>
        <begin position="430"/>
        <end position="486"/>
    </location>
</feature>
<dbReference type="GO" id="GO:0008010">
    <property type="term" value="F:structural constituent of chitin-based larval cuticle"/>
    <property type="evidence" value="ECO:0007669"/>
    <property type="project" value="TreeGrafter"/>
</dbReference>
<dbReference type="AlphaFoldDB" id="A0A224Z073"/>
<dbReference type="InterPro" id="IPR050468">
    <property type="entry name" value="Cuticle_Struct_Prot"/>
</dbReference>
<evidence type="ECO:0000256" key="1">
    <source>
        <dbReference type="ARBA" id="ARBA00022460"/>
    </source>
</evidence>
<dbReference type="Pfam" id="PF00379">
    <property type="entry name" value="Chitin_bind_4"/>
    <property type="match status" value="4"/>
</dbReference>
<dbReference type="PANTHER" id="PTHR10380">
    <property type="entry name" value="CUTICLE PROTEIN"/>
    <property type="match status" value="1"/>
</dbReference>